<dbReference type="Pfam" id="PF13086">
    <property type="entry name" value="AAA_11"/>
    <property type="match status" value="1"/>
</dbReference>
<dbReference type="Gene3D" id="3.40.50.300">
    <property type="entry name" value="P-loop containing nucleotide triphosphate hydrolases"/>
    <property type="match status" value="2"/>
</dbReference>
<keyword evidence="3" id="KW-0378">Hydrolase</keyword>
<dbReference type="EMBL" id="JANQBD010000006">
    <property type="protein sequence ID" value="MCR8631525.1"/>
    <property type="molecule type" value="Genomic_DNA"/>
</dbReference>
<keyword evidence="5" id="KW-0067">ATP-binding</keyword>
<feature type="coiled-coil region" evidence="6">
    <location>
        <begin position="30"/>
        <end position="71"/>
    </location>
</feature>
<evidence type="ECO:0000256" key="5">
    <source>
        <dbReference type="ARBA" id="ARBA00022840"/>
    </source>
</evidence>
<feature type="coiled-coil region" evidence="6">
    <location>
        <begin position="106"/>
        <end position="161"/>
    </location>
</feature>
<dbReference type="InterPro" id="IPR050534">
    <property type="entry name" value="Coronavir_polyprotein_1ab"/>
</dbReference>
<evidence type="ECO:0000313" key="10">
    <source>
        <dbReference type="Proteomes" id="UP001300012"/>
    </source>
</evidence>
<evidence type="ECO:0000313" key="9">
    <source>
        <dbReference type="EMBL" id="MCR8631525.1"/>
    </source>
</evidence>
<keyword evidence="2" id="KW-0547">Nucleotide-binding</keyword>
<gene>
    <name evidence="9" type="ORF">NV381_09945</name>
</gene>
<organism evidence="9 10">
    <name type="scientific">Paenibacillus radicis</name>
    <name type="common">ex Xue et al. 2023</name>
    <dbReference type="NCBI Taxonomy" id="2972489"/>
    <lineage>
        <taxon>Bacteria</taxon>
        <taxon>Bacillati</taxon>
        <taxon>Bacillota</taxon>
        <taxon>Bacilli</taxon>
        <taxon>Bacillales</taxon>
        <taxon>Paenibacillaceae</taxon>
        <taxon>Paenibacillus</taxon>
    </lineage>
</organism>
<sequence>MARKSFQIALNDVLTEQQKAESLYKDVLRLHGVKQRIQRLMIEVRNLESMLDSENNQLNQVQNELLDNQRRQDSKQKQLEYLEKIRFGFFGVLLRWKEFLRVRKQKNELYVQCVALEENKNHLEERVKSLLEKTKGLRSKIEIYKAKIEKRQSKLDAIQQMFSDEKTENNRVIMDDEFWEQTLSYIQKSSPWITLKYTQARSRLFLEALRLHESFIMAAQSKIIGSLYAITKPSSIDYHADKYLFPGLWDVFTLIVPVVSSTFASFAGMFKGMESQSLGWLFIDEAGQAVPQAAIGAIWRSQRTVVVGDPLQIEPVVTLPKIVLQDVANYYEVSDRFISLNSSVQIVADMANKNGTWIRDKWIGSPLWVHRRCISPMFDICNEIAYDGRMVLDTSSPNPDIIINIDRLGPNAWIQVDGECTVKQFVPEQARVILSLIWKAFESIRLGLSNELPSLYIISPFAVVKQQLKTKVREAHRQIAGTLSKKEFNRWVNQSIGTVHTFQGKQADAVIFCLGVDGKNAGAAGCATSSVNLVNVAVSRAKYRFIVVGNKKIWSTKEYMSNVNRYLGEQSGK</sequence>
<evidence type="ECO:0000259" key="7">
    <source>
        <dbReference type="Pfam" id="PF13086"/>
    </source>
</evidence>
<evidence type="ECO:0000256" key="3">
    <source>
        <dbReference type="ARBA" id="ARBA00022801"/>
    </source>
</evidence>
<dbReference type="InterPro" id="IPR041677">
    <property type="entry name" value="DNA2/NAM7_AAA_11"/>
</dbReference>
<evidence type="ECO:0000256" key="4">
    <source>
        <dbReference type="ARBA" id="ARBA00022806"/>
    </source>
</evidence>
<evidence type="ECO:0000256" key="1">
    <source>
        <dbReference type="ARBA" id="ARBA00007913"/>
    </source>
</evidence>
<dbReference type="SUPFAM" id="SSF52540">
    <property type="entry name" value="P-loop containing nucleoside triphosphate hydrolases"/>
    <property type="match status" value="1"/>
</dbReference>
<keyword evidence="6" id="KW-0175">Coiled coil</keyword>
<name>A0ABT1YEA6_9BACL</name>
<feature type="domain" description="DNA2/NAM7 helicase helicase" evidence="7">
    <location>
        <begin position="258"/>
        <end position="317"/>
    </location>
</feature>
<keyword evidence="4 9" id="KW-0347">Helicase</keyword>
<dbReference type="InterPro" id="IPR041679">
    <property type="entry name" value="DNA2/NAM7-like_C"/>
</dbReference>
<dbReference type="InterPro" id="IPR027417">
    <property type="entry name" value="P-loop_NTPase"/>
</dbReference>
<proteinExistence type="inferred from homology"/>
<dbReference type="GO" id="GO:0004386">
    <property type="term" value="F:helicase activity"/>
    <property type="evidence" value="ECO:0007669"/>
    <property type="project" value="UniProtKB-KW"/>
</dbReference>
<comment type="caution">
    <text evidence="9">The sequence shown here is derived from an EMBL/GenBank/DDBJ whole genome shotgun (WGS) entry which is preliminary data.</text>
</comment>
<dbReference type="PANTHER" id="PTHR43788:SF8">
    <property type="entry name" value="DNA-BINDING PROTEIN SMUBP-2"/>
    <property type="match status" value="1"/>
</dbReference>
<reference evidence="9 10" key="1">
    <citation type="submission" date="2022-08" db="EMBL/GenBank/DDBJ databases">
        <title>Paenibacillus endoradicis sp. nov., Paenibacillus radicibacter sp. nov and Paenibacillus pararadicis sp. nov., three cold-adapted plant growth-promoting bacteria isolated from root of Larix gmelinii in Great Khingan.</title>
        <authorList>
            <person name="Xue H."/>
        </authorList>
    </citation>
    <scope>NUCLEOTIDE SEQUENCE [LARGE SCALE GENOMIC DNA]</scope>
    <source>
        <strain evidence="9 10">N5-1-1-5</strain>
    </source>
</reference>
<feature type="domain" description="DNA2/NAM7 helicase-like C-terminal" evidence="8">
    <location>
        <begin position="435"/>
        <end position="552"/>
    </location>
</feature>
<comment type="similarity">
    <text evidence="1">Belongs to the DNA2/NAM7 helicase family.</text>
</comment>
<dbReference type="PANTHER" id="PTHR43788">
    <property type="entry name" value="DNA2/NAM7 HELICASE FAMILY MEMBER"/>
    <property type="match status" value="1"/>
</dbReference>
<accession>A0ABT1YEA6</accession>
<dbReference type="RefSeq" id="WP_258213124.1">
    <property type="nucleotide sequence ID" value="NZ_JANQBD010000006.1"/>
</dbReference>
<evidence type="ECO:0000256" key="6">
    <source>
        <dbReference type="SAM" id="Coils"/>
    </source>
</evidence>
<protein>
    <submittedName>
        <fullName evidence="9">DNA2/NAM7 family helicase</fullName>
    </submittedName>
</protein>
<evidence type="ECO:0000256" key="2">
    <source>
        <dbReference type="ARBA" id="ARBA00022741"/>
    </source>
</evidence>
<dbReference type="Pfam" id="PF13087">
    <property type="entry name" value="AAA_12"/>
    <property type="match status" value="1"/>
</dbReference>
<dbReference type="Proteomes" id="UP001300012">
    <property type="component" value="Unassembled WGS sequence"/>
</dbReference>
<evidence type="ECO:0000259" key="8">
    <source>
        <dbReference type="Pfam" id="PF13087"/>
    </source>
</evidence>
<keyword evidence="10" id="KW-1185">Reference proteome</keyword>